<feature type="non-terminal residue" evidence="9">
    <location>
        <position position="1"/>
    </location>
</feature>
<protein>
    <recommendedName>
        <fullName evidence="8">Methionyl/Leucyl tRNA synthetase domain-containing protein</fullName>
    </recommendedName>
</protein>
<dbReference type="InterPro" id="IPR009080">
    <property type="entry name" value="tRNAsynth_Ia_anticodon-bd"/>
</dbReference>
<dbReference type="Gene3D" id="3.40.50.620">
    <property type="entry name" value="HUPs"/>
    <property type="match status" value="2"/>
</dbReference>
<evidence type="ECO:0000259" key="8">
    <source>
        <dbReference type="Pfam" id="PF09334"/>
    </source>
</evidence>
<dbReference type="Proteomes" id="UP001172159">
    <property type="component" value="Unassembled WGS sequence"/>
</dbReference>
<keyword evidence="6 7" id="KW-0030">Aminoacyl-tRNA synthetase</keyword>
<dbReference type="PANTHER" id="PTHR45765:SF1">
    <property type="entry name" value="METHIONINE--TRNA LIGASE, CYTOPLASMIC"/>
    <property type="match status" value="1"/>
</dbReference>
<evidence type="ECO:0000256" key="7">
    <source>
        <dbReference type="RuleBase" id="RU363039"/>
    </source>
</evidence>
<dbReference type="InterPro" id="IPR023458">
    <property type="entry name" value="Met-tRNA_ligase_1"/>
</dbReference>
<feature type="domain" description="Methionyl/Leucyl tRNA synthetase" evidence="8">
    <location>
        <begin position="14"/>
        <end position="62"/>
    </location>
</feature>
<keyword evidence="5 7" id="KW-0648">Protein biosynthesis</keyword>
<reference evidence="9" key="1">
    <citation type="submission" date="2023-06" db="EMBL/GenBank/DDBJ databases">
        <title>Genome-scale phylogeny and comparative genomics of the fungal order Sordariales.</title>
        <authorList>
            <consortium name="Lawrence Berkeley National Laboratory"/>
            <person name="Hensen N."/>
            <person name="Bonometti L."/>
            <person name="Westerberg I."/>
            <person name="Brannstrom I.O."/>
            <person name="Guillou S."/>
            <person name="Cros-Aarteil S."/>
            <person name="Calhoun S."/>
            <person name="Haridas S."/>
            <person name="Kuo A."/>
            <person name="Mondo S."/>
            <person name="Pangilinan J."/>
            <person name="Riley R."/>
            <person name="Labutti K."/>
            <person name="Andreopoulos B."/>
            <person name="Lipzen A."/>
            <person name="Chen C."/>
            <person name="Yanf M."/>
            <person name="Daum C."/>
            <person name="Ng V."/>
            <person name="Clum A."/>
            <person name="Steindorff A."/>
            <person name="Ohm R."/>
            <person name="Martin F."/>
            <person name="Silar P."/>
            <person name="Natvig D."/>
            <person name="Lalanne C."/>
            <person name="Gautier V."/>
            <person name="Ament-Velasquez S.L."/>
            <person name="Kruys A."/>
            <person name="Hutchinson M.I."/>
            <person name="Powell A.J."/>
            <person name="Barry K."/>
            <person name="Miller A.N."/>
            <person name="Grigoriev I.V."/>
            <person name="Debuchy R."/>
            <person name="Gladieux P."/>
            <person name="Thoren M.H."/>
            <person name="Johannesson H."/>
        </authorList>
    </citation>
    <scope>NUCLEOTIDE SEQUENCE</scope>
    <source>
        <strain evidence="9">CBS 540.89</strain>
    </source>
</reference>
<dbReference type="SUPFAM" id="SSF47323">
    <property type="entry name" value="Anticodon-binding domain of a subclass of class I aminoacyl-tRNA synthetases"/>
    <property type="match status" value="1"/>
</dbReference>
<dbReference type="EMBL" id="JAUKTV010000001">
    <property type="protein sequence ID" value="KAK0748026.1"/>
    <property type="molecule type" value="Genomic_DNA"/>
</dbReference>
<proteinExistence type="inferred from homology"/>
<accession>A0AA40EZ08</accession>
<comment type="caution">
    <text evidence="9">The sequence shown here is derived from an EMBL/GenBank/DDBJ whole genome shotgun (WGS) entry which is preliminary data.</text>
</comment>
<dbReference type="SUPFAM" id="SSF52374">
    <property type="entry name" value="Nucleotidylyl transferase"/>
    <property type="match status" value="1"/>
</dbReference>
<name>A0AA40EZ08_9PEZI</name>
<evidence type="ECO:0000256" key="4">
    <source>
        <dbReference type="ARBA" id="ARBA00022840"/>
    </source>
</evidence>
<evidence type="ECO:0000256" key="2">
    <source>
        <dbReference type="ARBA" id="ARBA00022598"/>
    </source>
</evidence>
<dbReference type="InterPro" id="IPR015413">
    <property type="entry name" value="Methionyl/Leucyl_tRNA_Synth"/>
</dbReference>
<dbReference type="Gene3D" id="1.10.730.10">
    <property type="entry name" value="Isoleucyl-tRNA Synthetase, Domain 1"/>
    <property type="match status" value="1"/>
</dbReference>
<keyword evidence="4 7" id="KW-0067">ATP-binding</keyword>
<dbReference type="Gene3D" id="2.170.220.10">
    <property type="match status" value="1"/>
</dbReference>
<feature type="domain" description="Methionyl/Leucyl tRNA synthetase" evidence="8">
    <location>
        <begin position="128"/>
        <end position="278"/>
    </location>
</feature>
<evidence type="ECO:0000313" key="10">
    <source>
        <dbReference type="Proteomes" id="UP001172159"/>
    </source>
</evidence>
<evidence type="ECO:0000256" key="5">
    <source>
        <dbReference type="ARBA" id="ARBA00022917"/>
    </source>
</evidence>
<keyword evidence="3 7" id="KW-0547">Nucleotide-binding</keyword>
<organism evidence="9 10">
    <name type="scientific">Apiosordaria backusii</name>
    <dbReference type="NCBI Taxonomy" id="314023"/>
    <lineage>
        <taxon>Eukaryota</taxon>
        <taxon>Fungi</taxon>
        <taxon>Dikarya</taxon>
        <taxon>Ascomycota</taxon>
        <taxon>Pezizomycotina</taxon>
        <taxon>Sordariomycetes</taxon>
        <taxon>Sordariomycetidae</taxon>
        <taxon>Sordariales</taxon>
        <taxon>Lasiosphaeriaceae</taxon>
        <taxon>Apiosordaria</taxon>
    </lineage>
</organism>
<evidence type="ECO:0000256" key="3">
    <source>
        <dbReference type="ARBA" id="ARBA00022741"/>
    </source>
</evidence>
<dbReference type="GO" id="GO:0005524">
    <property type="term" value="F:ATP binding"/>
    <property type="evidence" value="ECO:0007669"/>
    <property type="project" value="UniProtKB-KW"/>
</dbReference>
<dbReference type="GO" id="GO:0006431">
    <property type="term" value="P:methionyl-tRNA aminoacylation"/>
    <property type="evidence" value="ECO:0007669"/>
    <property type="project" value="TreeGrafter"/>
</dbReference>
<comment type="similarity">
    <text evidence="1 7">Belongs to the class-I aminoacyl-tRNA synthetase family.</text>
</comment>
<dbReference type="PANTHER" id="PTHR45765">
    <property type="entry name" value="METHIONINE--TRNA LIGASE"/>
    <property type="match status" value="1"/>
</dbReference>
<evidence type="ECO:0000256" key="1">
    <source>
        <dbReference type="ARBA" id="ARBA00005594"/>
    </source>
</evidence>
<sequence length="487" mass="56151">RDGPHSFANNLLSTYSHEMYESLNSWLNISFDIFGRTGNKHHPEITQNIFNRLREKGMVRREGKYMFLESKRIRPELEKLVLEKGPKWSVEAIGVTKEGLKEWLEDDDWLEDCPIMKDGLDWDPEWGVLLGYISVTAAAMEGWKRWWRPCSNCEVEVQLHQFVGEEQEDHWRIWSHIGLLPATLLAASCPDNRWTILHQLSVTSCVSYLDDTGFFRSLDVGVFGNSAQKRGLSADIFRFCLLHSSLDYYYGDEFFWSDLINAHNELLVDKIAKFIRRVVRAVNSEPYFGTVPRHHRDRLEESLPSVVSKVASERAEKLKDVVHDLLSGYADQLENGELKKGQDQILKLAEVGISFVDWPSDLDKHEHAGVWDVFLGLGINLVCLLAAMLEPYIPTTAAGIFRMLQVERPVGRLQEHWTRVCEGDGPVESWHEIGDWAGVNALFEYIDPAKADVWEANSEGRRKKRAERWRMRGATRSRRSDDSCLFR</sequence>
<evidence type="ECO:0000313" key="9">
    <source>
        <dbReference type="EMBL" id="KAK0748026.1"/>
    </source>
</evidence>
<evidence type="ECO:0000256" key="6">
    <source>
        <dbReference type="ARBA" id="ARBA00023146"/>
    </source>
</evidence>
<dbReference type="Pfam" id="PF09334">
    <property type="entry name" value="tRNA-synt_1g"/>
    <property type="match status" value="2"/>
</dbReference>
<dbReference type="GO" id="GO:0004825">
    <property type="term" value="F:methionine-tRNA ligase activity"/>
    <property type="evidence" value="ECO:0007669"/>
    <property type="project" value="InterPro"/>
</dbReference>
<dbReference type="InterPro" id="IPR014729">
    <property type="entry name" value="Rossmann-like_a/b/a_fold"/>
</dbReference>
<keyword evidence="10" id="KW-1185">Reference proteome</keyword>
<gene>
    <name evidence="9" type="ORF">B0T21DRAFT_355661</name>
</gene>
<dbReference type="GO" id="GO:0005829">
    <property type="term" value="C:cytosol"/>
    <property type="evidence" value="ECO:0007669"/>
    <property type="project" value="TreeGrafter"/>
</dbReference>
<dbReference type="AlphaFoldDB" id="A0AA40EZ08"/>
<keyword evidence="2 7" id="KW-0436">Ligase</keyword>